<dbReference type="EMBL" id="JAGGDJ010000002">
    <property type="protein sequence ID" value="MBO7743295.1"/>
    <property type="molecule type" value="Genomic_DNA"/>
</dbReference>
<feature type="chain" id="PRO_5045050555" evidence="1">
    <location>
        <begin position="22"/>
        <end position="166"/>
    </location>
</feature>
<sequence>MTYKMAAVLLAAALLAGCGRGDGGGAGGSAAGFPKPAKPYTSEEAAKNGDVVNMHGRYANLDKWLAFAERVESGKDEPAQARVTEYTIEGDPIFSELVYDGQSIHFTYDNAMDAFGKDLGRPAATCAGIARQAGKDGIVQYALKGCDGEAGGFFRLAVPEKELGPG</sequence>
<dbReference type="PROSITE" id="PS51257">
    <property type="entry name" value="PROKAR_LIPOPROTEIN"/>
    <property type="match status" value="1"/>
</dbReference>
<dbReference type="InterPro" id="IPR025372">
    <property type="entry name" value="DUF4362"/>
</dbReference>
<dbReference type="RefSeq" id="WP_208846339.1">
    <property type="nucleotide sequence ID" value="NZ_JAGGDJ010000002.1"/>
</dbReference>
<organism evidence="2 3">
    <name type="scientific">Paenibacillus artemisiicola</name>
    <dbReference type="NCBI Taxonomy" id="1172618"/>
    <lineage>
        <taxon>Bacteria</taxon>
        <taxon>Bacillati</taxon>
        <taxon>Bacillota</taxon>
        <taxon>Bacilli</taxon>
        <taxon>Bacillales</taxon>
        <taxon>Paenibacillaceae</taxon>
        <taxon>Paenibacillus</taxon>
    </lineage>
</organism>
<name>A0ABS3W4Q5_9BACL</name>
<feature type="signal peptide" evidence="1">
    <location>
        <begin position="1"/>
        <end position="21"/>
    </location>
</feature>
<reference evidence="2 3" key="1">
    <citation type="submission" date="2021-03" db="EMBL/GenBank/DDBJ databases">
        <title>Paenibacillus artemisicola MWE-103 whole genome sequence.</title>
        <authorList>
            <person name="Ham Y.J."/>
        </authorList>
    </citation>
    <scope>NUCLEOTIDE SEQUENCE [LARGE SCALE GENOMIC DNA]</scope>
    <source>
        <strain evidence="2 3">MWE-103</strain>
    </source>
</reference>
<evidence type="ECO:0000313" key="3">
    <source>
        <dbReference type="Proteomes" id="UP000670947"/>
    </source>
</evidence>
<comment type="caution">
    <text evidence="2">The sequence shown here is derived from an EMBL/GenBank/DDBJ whole genome shotgun (WGS) entry which is preliminary data.</text>
</comment>
<gene>
    <name evidence="2" type="ORF">I8J29_03760</name>
</gene>
<accession>A0ABS3W4Q5</accession>
<evidence type="ECO:0000256" key="1">
    <source>
        <dbReference type="SAM" id="SignalP"/>
    </source>
</evidence>
<proteinExistence type="predicted"/>
<protein>
    <submittedName>
        <fullName evidence="2">DUF4362 domain-containing protein</fullName>
    </submittedName>
</protein>
<keyword evidence="1" id="KW-0732">Signal</keyword>
<evidence type="ECO:0000313" key="2">
    <source>
        <dbReference type="EMBL" id="MBO7743295.1"/>
    </source>
</evidence>
<dbReference type="Proteomes" id="UP000670947">
    <property type="component" value="Unassembled WGS sequence"/>
</dbReference>
<keyword evidence="3" id="KW-1185">Reference proteome</keyword>
<dbReference type="Pfam" id="PF14275">
    <property type="entry name" value="DUF4362"/>
    <property type="match status" value="1"/>
</dbReference>